<feature type="region of interest" description="Disordered" evidence="1">
    <location>
        <begin position="35"/>
        <end position="104"/>
    </location>
</feature>
<organism evidence="2 3">
    <name type="scientific">Corynespora cassiicola Philippines</name>
    <dbReference type="NCBI Taxonomy" id="1448308"/>
    <lineage>
        <taxon>Eukaryota</taxon>
        <taxon>Fungi</taxon>
        <taxon>Dikarya</taxon>
        <taxon>Ascomycota</taxon>
        <taxon>Pezizomycotina</taxon>
        <taxon>Dothideomycetes</taxon>
        <taxon>Pleosporomycetidae</taxon>
        <taxon>Pleosporales</taxon>
        <taxon>Corynesporascaceae</taxon>
        <taxon>Corynespora</taxon>
    </lineage>
</organism>
<sequence length="173" mass="19505">SEDAADPPYSYRPRLDNFAMRYTSKRDILEGPLRTTSQGNLIEEETGDWLLMETPAEPGPTRTREFWESEESTGTPKPKSLPVIDLPEAKNGATGLDDPRTRKPLARTLKNALTGSNRPPREPYISSLDGLRAKGDETCQSNKKVKNENTIDVIEGNLDLEMKEKFGKVWKER</sequence>
<accession>A0A2T2NS53</accession>
<feature type="non-terminal residue" evidence="2">
    <location>
        <position position="1"/>
    </location>
</feature>
<feature type="non-terminal residue" evidence="2">
    <location>
        <position position="173"/>
    </location>
</feature>
<evidence type="ECO:0000313" key="2">
    <source>
        <dbReference type="EMBL" id="PSN68214.1"/>
    </source>
</evidence>
<reference evidence="2 3" key="1">
    <citation type="journal article" date="2018" name="Front. Microbiol.">
        <title>Genome-Wide Analysis of Corynespora cassiicola Leaf Fall Disease Putative Effectors.</title>
        <authorList>
            <person name="Lopez D."/>
            <person name="Ribeiro S."/>
            <person name="Label P."/>
            <person name="Fumanal B."/>
            <person name="Venisse J.S."/>
            <person name="Kohler A."/>
            <person name="de Oliveira R.R."/>
            <person name="Labutti K."/>
            <person name="Lipzen A."/>
            <person name="Lail K."/>
            <person name="Bauer D."/>
            <person name="Ohm R.A."/>
            <person name="Barry K.W."/>
            <person name="Spatafora J."/>
            <person name="Grigoriev I.V."/>
            <person name="Martin F.M."/>
            <person name="Pujade-Renaud V."/>
        </authorList>
    </citation>
    <scope>NUCLEOTIDE SEQUENCE [LARGE SCALE GENOMIC DNA]</scope>
    <source>
        <strain evidence="2 3">Philippines</strain>
    </source>
</reference>
<keyword evidence="3" id="KW-1185">Reference proteome</keyword>
<protein>
    <submittedName>
        <fullName evidence="2">Uncharacterized protein</fullName>
    </submittedName>
</protein>
<gene>
    <name evidence="2" type="ORF">BS50DRAFT_468288</name>
</gene>
<dbReference type="EMBL" id="KZ678134">
    <property type="protein sequence ID" value="PSN68214.1"/>
    <property type="molecule type" value="Genomic_DNA"/>
</dbReference>
<dbReference type="AlphaFoldDB" id="A0A2T2NS53"/>
<dbReference type="Proteomes" id="UP000240883">
    <property type="component" value="Unassembled WGS sequence"/>
</dbReference>
<proteinExistence type="predicted"/>
<dbReference type="OrthoDB" id="3748578at2759"/>
<evidence type="ECO:0000313" key="3">
    <source>
        <dbReference type="Proteomes" id="UP000240883"/>
    </source>
</evidence>
<evidence type="ECO:0000256" key="1">
    <source>
        <dbReference type="SAM" id="MobiDB-lite"/>
    </source>
</evidence>
<name>A0A2T2NS53_CORCC</name>